<name>A0A0W8F8G1_9ZZZZ</name>
<reference evidence="1" key="1">
    <citation type="journal article" date="2015" name="Proc. Natl. Acad. Sci. U.S.A.">
        <title>Networks of energetic and metabolic interactions define dynamics in microbial communities.</title>
        <authorList>
            <person name="Embree M."/>
            <person name="Liu J.K."/>
            <person name="Al-Bassam M.M."/>
            <person name="Zengler K."/>
        </authorList>
    </citation>
    <scope>NUCLEOTIDE SEQUENCE</scope>
</reference>
<dbReference type="EMBL" id="LNQE01001460">
    <property type="protein sequence ID" value="KUG17137.1"/>
    <property type="molecule type" value="Genomic_DNA"/>
</dbReference>
<accession>A0A0W8F8G1</accession>
<dbReference type="AlphaFoldDB" id="A0A0W8F8G1"/>
<organism evidence="1">
    <name type="scientific">hydrocarbon metagenome</name>
    <dbReference type="NCBI Taxonomy" id="938273"/>
    <lineage>
        <taxon>unclassified sequences</taxon>
        <taxon>metagenomes</taxon>
        <taxon>ecological metagenomes</taxon>
    </lineage>
</organism>
<proteinExistence type="predicted"/>
<protein>
    <submittedName>
        <fullName evidence="1">Uncharacterized protein</fullName>
    </submittedName>
</protein>
<evidence type="ECO:0000313" key="1">
    <source>
        <dbReference type="EMBL" id="KUG17137.1"/>
    </source>
</evidence>
<sequence>MESAPAETERMAELMVVGDLAEAEQTVVEIVLMDCVEVA</sequence>
<gene>
    <name evidence="1" type="ORF">ASZ90_013140</name>
</gene>
<comment type="caution">
    <text evidence="1">The sequence shown here is derived from an EMBL/GenBank/DDBJ whole genome shotgun (WGS) entry which is preliminary data.</text>
</comment>